<gene>
    <name evidence="1" type="ORF">J4573_51150</name>
</gene>
<dbReference type="Proteomes" id="UP000669179">
    <property type="component" value="Unassembled WGS sequence"/>
</dbReference>
<sequence>MRDEVIDCLEGVGGQLERFVFEDGPPLDRDAVFVVNAPRQHSDLADRLGGTSFADGASR</sequence>
<name>A0A939TAK7_9ACTN</name>
<organism evidence="1 2">
    <name type="scientific">Actinomadura barringtoniae</name>
    <dbReference type="NCBI Taxonomy" id="1427535"/>
    <lineage>
        <taxon>Bacteria</taxon>
        <taxon>Bacillati</taxon>
        <taxon>Actinomycetota</taxon>
        <taxon>Actinomycetes</taxon>
        <taxon>Streptosporangiales</taxon>
        <taxon>Thermomonosporaceae</taxon>
        <taxon>Actinomadura</taxon>
    </lineage>
</organism>
<protein>
    <submittedName>
        <fullName evidence="1">Uncharacterized protein</fullName>
    </submittedName>
</protein>
<evidence type="ECO:0000313" key="2">
    <source>
        <dbReference type="Proteomes" id="UP000669179"/>
    </source>
</evidence>
<proteinExistence type="predicted"/>
<comment type="caution">
    <text evidence="1">The sequence shown here is derived from an EMBL/GenBank/DDBJ whole genome shotgun (WGS) entry which is preliminary data.</text>
</comment>
<evidence type="ECO:0000313" key="1">
    <source>
        <dbReference type="EMBL" id="MBO2455514.1"/>
    </source>
</evidence>
<dbReference type="AlphaFoldDB" id="A0A939TAK7"/>
<dbReference type="EMBL" id="JAGEOJ010000038">
    <property type="protein sequence ID" value="MBO2455514.1"/>
    <property type="molecule type" value="Genomic_DNA"/>
</dbReference>
<keyword evidence="2" id="KW-1185">Reference proteome</keyword>
<dbReference type="RefSeq" id="WP_208263741.1">
    <property type="nucleotide sequence ID" value="NZ_JAGEOJ010000038.1"/>
</dbReference>
<reference evidence="1" key="1">
    <citation type="submission" date="2021-03" db="EMBL/GenBank/DDBJ databases">
        <authorList>
            <person name="Kanchanasin P."/>
            <person name="Saeng-In P."/>
            <person name="Phongsopitanun W."/>
            <person name="Yuki M."/>
            <person name="Kudo T."/>
            <person name="Ohkuma M."/>
            <person name="Tanasupawat S."/>
        </authorList>
    </citation>
    <scope>NUCLEOTIDE SEQUENCE</scope>
    <source>
        <strain evidence="1">GKU 128</strain>
    </source>
</reference>
<accession>A0A939TAK7</accession>